<dbReference type="Pfam" id="PF01464">
    <property type="entry name" value="SLT"/>
    <property type="match status" value="1"/>
</dbReference>
<dbReference type="Gene3D" id="3.10.350.10">
    <property type="entry name" value="LysM domain"/>
    <property type="match status" value="1"/>
</dbReference>
<protein>
    <recommendedName>
        <fullName evidence="3">LysM domain-containing protein</fullName>
    </recommendedName>
</protein>
<feature type="region of interest" description="Disordered" evidence="1">
    <location>
        <begin position="351"/>
        <end position="375"/>
    </location>
</feature>
<dbReference type="Proteomes" id="UP000176846">
    <property type="component" value="Unassembled WGS sequence"/>
</dbReference>
<dbReference type="SMART" id="SM00257">
    <property type="entry name" value="LysM"/>
    <property type="match status" value="1"/>
</dbReference>
<accession>A0A1F7UWJ1</accession>
<name>A0A1F7UWJ1_9BACT</name>
<dbReference type="InterPro" id="IPR036779">
    <property type="entry name" value="LysM_dom_sf"/>
</dbReference>
<reference evidence="4 5" key="1">
    <citation type="journal article" date="2016" name="Nat. Commun.">
        <title>Thousands of microbial genomes shed light on interconnected biogeochemical processes in an aquifer system.</title>
        <authorList>
            <person name="Anantharaman K."/>
            <person name="Brown C.T."/>
            <person name="Hug L.A."/>
            <person name="Sharon I."/>
            <person name="Castelle C.J."/>
            <person name="Probst A.J."/>
            <person name="Thomas B.C."/>
            <person name="Singh A."/>
            <person name="Wilkins M.J."/>
            <person name="Karaoz U."/>
            <person name="Brodie E.L."/>
            <person name="Williams K.H."/>
            <person name="Hubbard S.S."/>
            <person name="Banfield J.F."/>
        </authorList>
    </citation>
    <scope>NUCLEOTIDE SEQUENCE [LARGE SCALE GENOMIC DNA]</scope>
</reference>
<evidence type="ECO:0000313" key="4">
    <source>
        <dbReference type="EMBL" id="OGL82645.1"/>
    </source>
</evidence>
<dbReference type="Gene3D" id="1.10.530.10">
    <property type="match status" value="1"/>
</dbReference>
<feature type="transmembrane region" description="Helical" evidence="2">
    <location>
        <begin position="111"/>
        <end position="129"/>
    </location>
</feature>
<feature type="compositionally biased region" description="Basic and acidic residues" evidence="1">
    <location>
        <begin position="351"/>
        <end position="361"/>
    </location>
</feature>
<keyword evidence="2" id="KW-1133">Transmembrane helix</keyword>
<dbReference type="InterPro" id="IPR008258">
    <property type="entry name" value="Transglycosylase_SLT_dom_1"/>
</dbReference>
<feature type="domain" description="LysM" evidence="3">
    <location>
        <begin position="375"/>
        <end position="419"/>
    </location>
</feature>
<evidence type="ECO:0000259" key="3">
    <source>
        <dbReference type="PROSITE" id="PS51782"/>
    </source>
</evidence>
<dbReference type="PANTHER" id="PTHR37423">
    <property type="entry name" value="SOLUBLE LYTIC MUREIN TRANSGLYCOSYLASE-RELATED"/>
    <property type="match status" value="1"/>
</dbReference>
<feature type="compositionally biased region" description="Basic residues" evidence="1">
    <location>
        <begin position="362"/>
        <end position="375"/>
    </location>
</feature>
<dbReference type="EMBL" id="MGEK01000014">
    <property type="protein sequence ID" value="OGL82645.1"/>
    <property type="molecule type" value="Genomic_DNA"/>
</dbReference>
<evidence type="ECO:0000256" key="2">
    <source>
        <dbReference type="SAM" id="Phobius"/>
    </source>
</evidence>
<sequence>MKKEEKYACRKVSPSLRDALAVGWAWLRQRWNLLWLIPDLALFGGAIILASAYLPKAIELAAESGSEEWMRRIIQVLATGILSVTLALTWWKGSVWLCRYNWWHRARPMSLFAVAKSGLLISAVVGLQYNSATQMLLNQLALPHPKEIVASSFCGATDKVAANQLPETNIATPVIEAAHRELTNSSDKRVFLARTFQRIQNRYAWIHLAARLYNLPSSLVPAVLIAESGTDERAVSPMGAKGLMQLMPANYAGLDPFDPVTNVELGAQLLRRLIDEHGDVAPALAHYNASNRANERAEKLAETLGANDFWLRREFLPEETREYVSRVLAYQIAWEDWQKHGRVRSFEERHGLVEAKKDTPRPPKRSVKNNKPKHRRYIVRRGDTVSSISQRNGLSQEELKRLNAGLEPGRLQVGQVLRLPSNS</sequence>
<dbReference type="Pfam" id="PF01476">
    <property type="entry name" value="LysM"/>
    <property type="match status" value="1"/>
</dbReference>
<evidence type="ECO:0000313" key="5">
    <source>
        <dbReference type="Proteomes" id="UP000176846"/>
    </source>
</evidence>
<dbReference type="CDD" id="cd00118">
    <property type="entry name" value="LysM"/>
    <property type="match status" value="1"/>
</dbReference>
<dbReference type="InterPro" id="IPR023346">
    <property type="entry name" value="Lysozyme-like_dom_sf"/>
</dbReference>
<gene>
    <name evidence="4" type="ORF">A2936_02200</name>
</gene>
<feature type="transmembrane region" description="Helical" evidence="2">
    <location>
        <begin position="33"/>
        <end position="53"/>
    </location>
</feature>
<feature type="transmembrane region" description="Helical" evidence="2">
    <location>
        <begin position="73"/>
        <end position="91"/>
    </location>
</feature>
<comment type="caution">
    <text evidence="4">The sequence shown here is derived from an EMBL/GenBank/DDBJ whole genome shotgun (WGS) entry which is preliminary data.</text>
</comment>
<proteinExistence type="predicted"/>
<organism evidence="4 5">
    <name type="scientific">Candidatus Uhrbacteria bacterium RIFCSPLOWO2_01_FULL_47_25</name>
    <dbReference type="NCBI Taxonomy" id="1802402"/>
    <lineage>
        <taxon>Bacteria</taxon>
        <taxon>Candidatus Uhriibacteriota</taxon>
    </lineage>
</organism>
<keyword evidence="2" id="KW-0472">Membrane</keyword>
<evidence type="ECO:0000256" key="1">
    <source>
        <dbReference type="SAM" id="MobiDB-lite"/>
    </source>
</evidence>
<dbReference type="SUPFAM" id="SSF53955">
    <property type="entry name" value="Lysozyme-like"/>
    <property type="match status" value="1"/>
</dbReference>
<dbReference type="SUPFAM" id="SSF54106">
    <property type="entry name" value="LysM domain"/>
    <property type="match status" value="1"/>
</dbReference>
<dbReference type="AlphaFoldDB" id="A0A1F7UWJ1"/>
<dbReference type="PANTHER" id="PTHR37423:SF2">
    <property type="entry name" value="MEMBRANE-BOUND LYTIC MUREIN TRANSGLYCOSYLASE C"/>
    <property type="match status" value="1"/>
</dbReference>
<keyword evidence="2" id="KW-0812">Transmembrane</keyword>
<dbReference type="PROSITE" id="PS51782">
    <property type="entry name" value="LYSM"/>
    <property type="match status" value="1"/>
</dbReference>
<dbReference type="InterPro" id="IPR018392">
    <property type="entry name" value="LysM"/>
</dbReference>